<sequence>MDTPSPAASSSAPRQEPAILGGGCFWCLEAVFQELAAVSAVTSGYCGGSVAAPSYEAVCGDGTGHAEVVKIVFDPAALPFATLLDVFFAIHDPTTLNRQGNDVGTQYRSVIFCQSEAQHDAALAAVARAEAHWGRPVVTEIVAPVPAQPFWPAEDYHRDYFRLHGHQPYCAFVVAPKVAKARQAFAHLLAR</sequence>
<dbReference type="GO" id="GO:0008113">
    <property type="term" value="F:peptide-methionine (S)-S-oxide reductase activity"/>
    <property type="evidence" value="ECO:0007669"/>
    <property type="project" value="UniProtKB-UniRule"/>
</dbReference>
<gene>
    <name evidence="4 6" type="primary">msrA</name>
    <name evidence="6" type="ORF">OTERR_06460</name>
</gene>
<name>A0A5C1E5D1_9RHOO</name>
<dbReference type="Gene3D" id="3.30.1060.10">
    <property type="entry name" value="Peptide methionine sulphoxide reductase MsrA"/>
    <property type="match status" value="1"/>
</dbReference>
<proteinExistence type="inferred from homology"/>
<comment type="catalytic activity">
    <reaction evidence="3 4">
        <text>[thioredoxin]-disulfide + L-methionine + H2O = L-methionine (S)-S-oxide + [thioredoxin]-dithiol</text>
        <dbReference type="Rhea" id="RHEA:19993"/>
        <dbReference type="Rhea" id="RHEA-COMP:10698"/>
        <dbReference type="Rhea" id="RHEA-COMP:10700"/>
        <dbReference type="ChEBI" id="CHEBI:15377"/>
        <dbReference type="ChEBI" id="CHEBI:29950"/>
        <dbReference type="ChEBI" id="CHEBI:50058"/>
        <dbReference type="ChEBI" id="CHEBI:57844"/>
        <dbReference type="ChEBI" id="CHEBI:58772"/>
        <dbReference type="EC" id="1.8.4.11"/>
    </reaction>
</comment>
<dbReference type="PANTHER" id="PTHR43774:SF1">
    <property type="entry name" value="PEPTIDE METHIONINE SULFOXIDE REDUCTASE MSRA 2"/>
    <property type="match status" value="1"/>
</dbReference>
<dbReference type="PANTHER" id="PTHR43774">
    <property type="entry name" value="PEPTIDE METHIONINE SULFOXIDE REDUCTASE"/>
    <property type="match status" value="1"/>
</dbReference>
<keyword evidence="1 4" id="KW-0560">Oxidoreductase</keyword>
<evidence type="ECO:0000313" key="7">
    <source>
        <dbReference type="Proteomes" id="UP000323671"/>
    </source>
</evidence>
<organism evidence="6 7">
    <name type="scientific">Oryzomicrobium terrae</name>
    <dbReference type="NCBI Taxonomy" id="1735038"/>
    <lineage>
        <taxon>Bacteria</taxon>
        <taxon>Pseudomonadati</taxon>
        <taxon>Pseudomonadota</taxon>
        <taxon>Betaproteobacteria</taxon>
        <taxon>Rhodocyclales</taxon>
        <taxon>Rhodocyclaceae</taxon>
        <taxon>Oryzomicrobium</taxon>
    </lineage>
</organism>
<dbReference type="InterPro" id="IPR036509">
    <property type="entry name" value="Met_Sox_Rdtase_MsrA_sf"/>
</dbReference>
<keyword evidence="7" id="KW-1185">Reference proteome</keyword>
<dbReference type="KEGG" id="otr:OTERR_06460"/>
<evidence type="ECO:0000259" key="5">
    <source>
        <dbReference type="Pfam" id="PF01625"/>
    </source>
</evidence>
<dbReference type="NCBIfam" id="TIGR00401">
    <property type="entry name" value="msrA"/>
    <property type="match status" value="1"/>
</dbReference>
<dbReference type="EC" id="1.8.4.11" evidence="4"/>
<evidence type="ECO:0000256" key="4">
    <source>
        <dbReference type="HAMAP-Rule" id="MF_01401"/>
    </source>
</evidence>
<comment type="catalytic activity">
    <reaction evidence="2 4">
        <text>L-methionyl-[protein] + [thioredoxin]-disulfide + H2O = L-methionyl-(S)-S-oxide-[protein] + [thioredoxin]-dithiol</text>
        <dbReference type="Rhea" id="RHEA:14217"/>
        <dbReference type="Rhea" id="RHEA-COMP:10698"/>
        <dbReference type="Rhea" id="RHEA-COMP:10700"/>
        <dbReference type="Rhea" id="RHEA-COMP:12313"/>
        <dbReference type="Rhea" id="RHEA-COMP:12315"/>
        <dbReference type="ChEBI" id="CHEBI:15377"/>
        <dbReference type="ChEBI" id="CHEBI:16044"/>
        <dbReference type="ChEBI" id="CHEBI:29950"/>
        <dbReference type="ChEBI" id="CHEBI:44120"/>
        <dbReference type="ChEBI" id="CHEBI:50058"/>
        <dbReference type="EC" id="1.8.4.11"/>
    </reaction>
</comment>
<dbReference type="EMBL" id="CP022579">
    <property type="protein sequence ID" value="QEL64122.1"/>
    <property type="molecule type" value="Genomic_DNA"/>
</dbReference>
<evidence type="ECO:0000256" key="1">
    <source>
        <dbReference type="ARBA" id="ARBA00023002"/>
    </source>
</evidence>
<dbReference type="Proteomes" id="UP000323671">
    <property type="component" value="Chromosome"/>
</dbReference>
<dbReference type="Pfam" id="PF01625">
    <property type="entry name" value="PMSR"/>
    <property type="match status" value="1"/>
</dbReference>
<dbReference type="SUPFAM" id="SSF55068">
    <property type="entry name" value="Peptide methionine sulfoxide reductase"/>
    <property type="match status" value="1"/>
</dbReference>
<dbReference type="InterPro" id="IPR002569">
    <property type="entry name" value="Met_Sox_Rdtase_MsrA_dom"/>
</dbReference>
<evidence type="ECO:0000313" key="6">
    <source>
        <dbReference type="EMBL" id="QEL64122.1"/>
    </source>
</evidence>
<comment type="function">
    <text evidence="4">Has an important function as a repair enzyme for proteins that have been inactivated by oxidation. Catalyzes the reversible oxidation-reduction of methionine sulfoxide in proteins to methionine.</text>
</comment>
<protein>
    <recommendedName>
        <fullName evidence="4">Peptide methionine sulfoxide reductase MsrA</fullName>
        <shortName evidence="4">Protein-methionine-S-oxide reductase</shortName>
        <ecNumber evidence="4">1.8.4.11</ecNumber>
    </recommendedName>
    <alternativeName>
        <fullName evidence="4">Peptide-methionine (S)-S-oxide reductase</fullName>
        <shortName evidence="4">Peptide Met(O) reductase</shortName>
    </alternativeName>
</protein>
<reference evidence="6 7" key="1">
    <citation type="submission" date="2017-07" db="EMBL/GenBank/DDBJ databases">
        <title>Complete genome sequence of Oryzomicrobium terrae TPP412.</title>
        <authorList>
            <person name="Chiu L.-W."/>
            <person name="Lo K.-J."/>
            <person name="Tsai Y.-M."/>
            <person name="Lin S.-S."/>
            <person name="Kuo C.-H."/>
            <person name="Liu C.-T."/>
        </authorList>
    </citation>
    <scope>NUCLEOTIDE SEQUENCE [LARGE SCALE GENOMIC DNA]</scope>
    <source>
        <strain evidence="6 7">TPP412</strain>
    </source>
</reference>
<dbReference type="GO" id="GO:0033744">
    <property type="term" value="F:L-methionine:thioredoxin-disulfide S-oxidoreductase activity"/>
    <property type="evidence" value="ECO:0007669"/>
    <property type="project" value="RHEA"/>
</dbReference>
<feature type="active site" evidence="4">
    <location>
        <position position="24"/>
    </location>
</feature>
<accession>A0A5C1E5D1</accession>
<comment type="similarity">
    <text evidence="4">Belongs to the MsrA Met sulfoxide reductase family.</text>
</comment>
<dbReference type="HAMAP" id="MF_01401">
    <property type="entry name" value="MsrA"/>
    <property type="match status" value="1"/>
</dbReference>
<evidence type="ECO:0000256" key="3">
    <source>
        <dbReference type="ARBA" id="ARBA00048782"/>
    </source>
</evidence>
<dbReference type="RefSeq" id="WP_149424850.1">
    <property type="nucleotide sequence ID" value="NZ_CP022579.1"/>
</dbReference>
<dbReference type="AlphaFoldDB" id="A0A5C1E5D1"/>
<feature type="domain" description="Peptide methionine sulphoxide reductase MsrA" evidence="5">
    <location>
        <begin position="18"/>
        <end position="170"/>
    </location>
</feature>
<evidence type="ECO:0000256" key="2">
    <source>
        <dbReference type="ARBA" id="ARBA00047806"/>
    </source>
</evidence>